<evidence type="ECO:0000313" key="10">
    <source>
        <dbReference type="EMBL" id="THT98418.1"/>
    </source>
</evidence>
<dbReference type="Gene3D" id="3.40.30.10">
    <property type="entry name" value="Glutaredoxin"/>
    <property type="match status" value="1"/>
</dbReference>
<feature type="domain" description="Thioredoxin-like fold" evidence="9">
    <location>
        <begin position="120"/>
        <end position="239"/>
    </location>
</feature>
<dbReference type="InterPro" id="IPR018950">
    <property type="entry name" value="DiS-bond_isomerase_DsbC/G_N"/>
</dbReference>
<keyword evidence="5" id="KW-1015">Disulfide bond</keyword>
<feature type="chain" id="PRO_5021038890" description="Thiol:disulfide interchange protein" evidence="7">
    <location>
        <begin position="23"/>
        <end position="247"/>
    </location>
</feature>
<evidence type="ECO:0000313" key="11">
    <source>
        <dbReference type="Proteomes" id="UP000308917"/>
    </source>
</evidence>
<comment type="function">
    <text evidence="7">Required for disulfide bond formation in some periplasmic proteins. Acts by transferring its disulfide bond to other proteins and is reduced in the process.</text>
</comment>
<comment type="caution">
    <text evidence="10">The sequence shown here is derived from an EMBL/GenBank/DDBJ whole genome shotgun (WGS) entry which is preliminary data.</text>
</comment>
<dbReference type="InterPro" id="IPR033954">
    <property type="entry name" value="DiS-bond_Isoase_DsbC/G"/>
</dbReference>
<evidence type="ECO:0000256" key="1">
    <source>
        <dbReference type="ARBA" id="ARBA00004418"/>
    </source>
</evidence>
<evidence type="ECO:0000256" key="3">
    <source>
        <dbReference type="ARBA" id="ARBA00022729"/>
    </source>
</evidence>
<evidence type="ECO:0000256" key="2">
    <source>
        <dbReference type="ARBA" id="ARBA00009813"/>
    </source>
</evidence>
<comment type="subcellular location">
    <subcellularLocation>
        <location evidence="1 7">Periplasm</location>
    </subcellularLocation>
</comment>
<dbReference type="PANTHER" id="PTHR35272:SF3">
    <property type="entry name" value="THIOL:DISULFIDE INTERCHANGE PROTEIN DSBC"/>
    <property type="match status" value="1"/>
</dbReference>
<keyword evidence="11" id="KW-1185">Reference proteome</keyword>
<protein>
    <recommendedName>
        <fullName evidence="7">Thiol:disulfide interchange protein</fullName>
    </recommendedName>
</protein>
<dbReference type="Gene3D" id="3.10.450.70">
    <property type="entry name" value="Disulphide bond isomerase, DsbC/G, N-terminal"/>
    <property type="match status" value="1"/>
</dbReference>
<dbReference type="RefSeq" id="WP_136574490.1">
    <property type="nucleotide sequence ID" value="NZ_STFG01000021.1"/>
</dbReference>
<dbReference type="Pfam" id="PF13098">
    <property type="entry name" value="Thioredoxin_2"/>
    <property type="match status" value="1"/>
</dbReference>
<dbReference type="CDD" id="cd03020">
    <property type="entry name" value="DsbA_DsbC_DsbG"/>
    <property type="match status" value="1"/>
</dbReference>
<name>A0A4S8EVC0_9BURK</name>
<dbReference type="AlphaFoldDB" id="A0A4S8EVC0"/>
<dbReference type="InterPro" id="IPR009094">
    <property type="entry name" value="DiS-bond_isomerase_DsbC/G_N_sf"/>
</dbReference>
<proteinExistence type="inferred from homology"/>
<dbReference type="SUPFAM" id="SSF52833">
    <property type="entry name" value="Thioredoxin-like"/>
    <property type="match status" value="1"/>
</dbReference>
<reference evidence="10 11" key="1">
    <citation type="journal article" date="2015" name="Antonie Van Leeuwenhoek">
        <title>Lampropedia puyangensis sp. nov., isolated from symptomatic bark of Populus ? euramericana canker and emended description of Lampropedia hyalina (Ehrenberg 1832) Lee et al. 2004.</title>
        <authorList>
            <person name="Li Y."/>
            <person name="Wang T."/>
            <person name="Piao C.G."/>
            <person name="Wang L.F."/>
            <person name="Tian G.Z."/>
            <person name="Zhu T.H."/>
            <person name="Guo M.W."/>
        </authorList>
    </citation>
    <scope>NUCLEOTIDE SEQUENCE [LARGE SCALE GENOMIC DNA]</scope>
    <source>
        <strain evidence="10 11">2-bin</strain>
    </source>
</reference>
<sequence>MRFKQLPLHLCLAVAGLGNAYAVPGNAPEAVRNGLKQAIETHSQGQVSVSEINTSPIEGVYEIVTNNDVFYSDRAGRYAFIEGRLVDMQNRIDMTQERLVEVNRIPFDDLPLHLAIKEVRGNGSRTFAVFEDALCPICQVFTKFIDQLDDVTIYRFPFPVISKDSAGPARVAWCSADKAATWHATMNGSRPQGDQTCDVSGLVDILKVGEKYEINSTPTVVLLNGKRLVGATPPEQFIDEINKSVKQ</sequence>
<keyword evidence="3 7" id="KW-0732">Signal</keyword>
<comment type="similarity">
    <text evidence="2 7">Belongs to the thioredoxin family. DsbC subfamily.</text>
</comment>
<evidence type="ECO:0000256" key="4">
    <source>
        <dbReference type="ARBA" id="ARBA00022764"/>
    </source>
</evidence>
<keyword evidence="6 7" id="KW-0676">Redox-active center</keyword>
<evidence type="ECO:0000259" key="9">
    <source>
        <dbReference type="Pfam" id="PF13098"/>
    </source>
</evidence>
<evidence type="ECO:0000259" key="8">
    <source>
        <dbReference type="Pfam" id="PF10411"/>
    </source>
</evidence>
<dbReference type="PANTHER" id="PTHR35272">
    <property type="entry name" value="THIOL:DISULFIDE INTERCHANGE PROTEIN DSBC-RELATED"/>
    <property type="match status" value="1"/>
</dbReference>
<keyword evidence="4 7" id="KW-0574">Periplasm</keyword>
<dbReference type="Proteomes" id="UP000308917">
    <property type="component" value="Unassembled WGS sequence"/>
</dbReference>
<dbReference type="InterPro" id="IPR012336">
    <property type="entry name" value="Thioredoxin-like_fold"/>
</dbReference>
<accession>A0A4S8EVC0</accession>
<dbReference type="Pfam" id="PF10411">
    <property type="entry name" value="DsbC_N"/>
    <property type="match status" value="1"/>
</dbReference>
<organism evidence="10 11">
    <name type="scientific">Lampropedia puyangensis</name>
    <dbReference type="NCBI Taxonomy" id="1330072"/>
    <lineage>
        <taxon>Bacteria</taxon>
        <taxon>Pseudomonadati</taxon>
        <taxon>Pseudomonadota</taxon>
        <taxon>Betaproteobacteria</taxon>
        <taxon>Burkholderiales</taxon>
        <taxon>Comamonadaceae</taxon>
        <taxon>Lampropedia</taxon>
    </lineage>
</organism>
<dbReference type="InterPro" id="IPR036249">
    <property type="entry name" value="Thioredoxin-like_sf"/>
</dbReference>
<dbReference type="OrthoDB" id="12976at2"/>
<evidence type="ECO:0000256" key="7">
    <source>
        <dbReference type="RuleBase" id="RU364038"/>
    </source>
</evidence>
<dbReference type="EMBL" id="STFG01000021">
    <property type="protein sequence ID" value="THT98418.1"/>
    <property type="molecule type" value="Genomic_DNA"/>
</dbReference>
<dbReference type="InterPro" id="IPR051470">
    <property type="entry name" value="Thiol:disulfide_interchange"/>
</dbReference>
<feature type="signal peptide" evidence="7">
    <location>
        <begin position="1"/>
        <end position="22"/>
    </location>
</feature>
<evidence type="ECO:0000256" key="6">
    <source>
        <dbReference type="ARBA" id="ARBA00023284"/>
    </source>
</evidence>
<dbReference type="SUPFAM" id="SSF54423">
    <property type="entry name" value="DsbC/DsbG N-terminal domain-like"/>
    <property type="match status" value="1"/>
</dbReference>
<evidence type="ECO:0000256" key="5">
    <source>
        <dbReference type="ARBA" id="ARBA00023157"/>
    </source>
</evidence>
<dbReference type="GO" id="GO:0042597">
    <property type="term" value="C:periplasmic space"/>
    <property type="evidence" value="ECO:0007669"/>
    <property type="project" value="UniProtKB-SubCell"/>
</dbReference>
<feature type="domain" description="Disulphide bond isomerase DsbC/G N-terminal" evidence="8">
    <location>
        <begin position="31"/>
        <end position="96"/>
    </location>
</feature>
<gene>
    <name evidence="10" type="ORF">E9531_14495</name>
</gene>